<feature type="domain" description="Dipeptidylpeptidase IV N-terminal" evidence="2">
    <location>
        <begin position="152"/>
        <end position="453"/>
    </location>
</feature>
<evidence type="ECO:0000313" key="3">
    <source>
        <dbReference type="EMBL" id="MBB5985429.1"/>
    </source>
</evidence>
<keyword evidence="3" id="KW-0645">Protease</keyword>
<dbReference type="PANTHER" id="PTHR11731">
    <property type="entry name" value="PROTEASE FAMILY S9B,C DIPEPTIDYL-PEPTIDASE IV-RELATED"/>
    <property type="match status" value="1"/>
</dbReference>
<evidence type="ECO:0000259" key="2">
    <source>
        <dbReference type="Pfam" id="PF00930"/>
    </source>
</evidence>
<dbReference type="Gene3D" id="3.40.50.1820">
    <property type="entry name" value="alpha/beta hydrolase"/>
    <property type="match status" value="1"/>
</dbReference>
<dbReference type="Pfam" id="PF00326">
    <property type="entry name" value="Peptidase_S9"/>
    <property type="match status" value="1"/>
</dbReference>
<dbReference type="SUPFAM" id="SSF53474">
    <property type="entry name" value="alpha/beta-Hydrolases"/>
    <property type="match status" value="1"/>
</dbReference>
<protein>
    <submittedName>
        <fullName evidence="3">Dipeptidyl aminopeptidase/acylaminoacyl peptidase</fullName>
    </submittedName>
</protein>
<dbReference type="RefSeq" id="WP_260394761.1">
    <property type="nucleotide sequence ID" value="NZ_JACHKA010000001.1"/>
</dbReference>
<dbReference type="SUPFAM" id="SSF82171">
    <property type="entry name" value="DPP6 N-terminal domain-like"/>
    <property type="match status" value="1"/>
</dbReference>
<dbReference type="InterPro" id="IPR002469">
    <property type="entry name" value="Peptidase_S9B_N"/>
</dbReference>
<organism evidence="3 4">
    <name type="scientific">Sphingobium lignivorans</name>
    <dbReference type="NCBI Taxonomy" id="2735886"/>
    <lineage>
        <taxon>Bacteria</taxon>
        <taxon>Pseudomonadati</taxon>
        <taxon>Pseudomonadota</taxon>
        <taxon>Alphaproteobacteria</taxon>
        <taxon>Sphingomonadales</taxon>
        <taxon>Sphingomonadaceae</taxon>
        <taxon>Sphingobium</taxon>
    </lineage>
</organism>
<gene>
    <name evidence="3" type="ORF">HNP60_001403</name>
</gene>
<dbReference type="Proteomes" id="UP001138540">
    <property type="component" value="Unassembled WGS sequence"/>
</dbReference>
<keyword evidence="4" id="KW-1185">Reference proteome</keyword>
<proteinExistence type="predicted"/>
<keyword evidence="3" id="KW-0031">Aminopeptidase</keyword>
<reference evidence="3 4" key="1">
    <citation type="submission" date="2020-08" db="EMBL/GenBank/DDBJ databases">
        <title>Exploring microbial biodiversity for novel pathways involved in the catabolism of aromatic compounds derived from lignin.</title>
        <authorList>
            <person name="Elkins J."/>
        </authorList>
    </citation>
    <scope>NUCLEOTIDE SEQUENCE [LARGE SCALE GENOMIC DNA]</scope>
    <source>
        <strain evidence="3 4">B1D3A</strain>
    </source>
</reference>
<dbReference type="GO" id="GO:0004177">
    <property type="term" value="F:aminopeptidase activity"/>
    <property type="evidence" value="ECO:0007669"/>
    <property type="project" value="UniProtKB-KW"/>
</dbReference>
<dbReference type="InterPro" id="IPR029058">
    <property type="entry name" value="AB_hydrolase_fold"/>
</dbReference>
<comment type="caution">
    <text evidence="3">The sequence shown here is derived from an EMBL/GenBank/DDBJ whole genome shotgun (WGS) entry which is preliminary data.</text>
</comment>
<dbReference type="InterPro" id="IPR001375">
    <property type="entry name" value="Peptidase_S9_cat"/>
</dbReference>
<feature type="domain" description="Peptidase S9 prolyl oligopeptidase catalytic" evidence="1">
    <location>
        <begin position="549"/>
        <end position="745"/>
    </location>
</feature>
<name>A0ABR6NDS1_9SPHN</name>
<accession>A0ABR6NDS1</accession>
<dbReference type="Gene3D" id="2.140.10.30">
    <property type="entry name" value="Dipeptidylpeptidase IV, N-terminal domain"/>
    <property type="match status" value="1"/>
</dbReference>
<dbReference type="PANTHER" id="PTHR11731:SF118">
    <property type="entry name" value="BLR1971 PROTEIN"/>
    <property type="match status" value="1"/>
</dbReference>
<dbReference type="InterPro" id="IPR050278">
    <property type="entry name" value="Serine_Prot_S9B/DPPIV"/>
</dbReference>
<evidence type="ECO:0000313" key="4">
    <source>
        <dbReference type="Proteomes" id="UP001138540"/>
    </source>
</evidence>
<evidence type="ECO:0000259" key="1">
    <source>
        <dbReference type="Pfam" id="PF00326"/>
    </source>
</evidence>
<keyword evidence="3" id="KW-0378">Hydrolase</keyword>
<sequence length="768" mass="85746">MAPLLAFASVAPAAAQVSAEDIQRSVQLQESWLYLTRDVAEPAQWLPGGQGFTYRKTVEGGFVFVTYDSATNSRRAAFDQTAIAASLSKAMNQTFEPLRLPFERISYTADGKAFEFRYAEEGWRCTIADSVCAQAPRTSQPRGFGVVRDLTVPAINTPRRSPDGKWEAYVENFNIAIRPVGGQWKRISFDGSEANFYDPESIVWSPNSKKLAAYRVIPGYRREVTRVITSPSDQVQPKVIVQLYPKPGDPVDIDRPVLFHAETGKHIAIPEALFANPYRMGKFKWRKDSASFSFTFDQRGHQVGRLIEVDARDGTPRAAVEERAKTFINTGSGREFYHEVSELGAEVIWMSERDGWNHLYLIDGRTGKVKNQITRGDWVVREVVKVDDAKRQIWFAAGGMRPGEDPYLQHYYRVDFDGRNLTPMTTVDAYHDVAFSPDMSMYVDTYSRIDLPPVSELRRTSDGSLVATVEKADISRLVAAGFKAPEAFVAKGRDGKTDIYGVIVRPRDFDPNKTYPVVENIYAGPHSSFVPKKWWPFGYQSSGDKTIGMQSLADLGFIVVMMDGMGTLNRSKAFHDVAWKNIGDTGLADRILWHKAAAAKYSWYDIDRVGIYGGSAGGQNTLMAMLFHPEFYKVGIAYNGCHDNRMDKISWNEAWMGWPLDESYAASSGVDNAWRLQGKLMLVVGELDMNVDPASTYQVADALIRAGKDFDMLTVPGGEHGVLRSVGPVDYGLRRHYDYFLRHLAGVGTPDWNRMPASAPGGTVPAAH</sequence>
<dbReference type="Pfam" id="PF00930">
    <property type="entry name" value="DPPIV_N"/>
    <property type="match status" value="1"/>
</dbReference>
<dbReference type="EMBL" id="JACHKA010000001">
    <property type="protein sequence ID" value="MBB5985429.1"/>
    <property type="molecule type" value="Genomic_DNA"/>
</dbReference>